<dbReference type="EMBL" id="KQ257450">
    <property type="protein sequence ID" value="KND04839.1"/>
    <property type="molecule type" value="Genomic_DNA"/>
</dbReference>
<feature type="region of interest" description="Disordered" evidence="8">
    <location>
        <begin position="199"/>
        <end position="227"/>
    </location>
</feature>
<evidence type="ECO:0000256" key="5">
    <source>
        <dbReference type="ARBA" id="ARBA00022989"/>
    </source>
</evidence>
<dbReference type="GeneID" id="27684259"/>
<feature type="transmembrane region" description="Helical" evidence="9">
    <location>
        <begin position="82"/>
        <end position="98"/>
    </location>
</feature>
<evidence type="ECO:0000313" key="11">
    <source>
        <dbReference type="Proteomes" id="UP000053201"/>
    </source>
</evidence>
<dbReference type="PANTHER" id="PTHR33281">
    <property type="entry name" value="UPF0187 PROTEIN YNEE"/>
    <property type="match status" value="1"/>
</dbReference>
<keyword evidence="11" id="KW-1185">Reference proteome</keyword>
<evidence type="ECO:0000256" key="3">
    <source>
        <dbReference type="ARBA" id="ARBA00022475"/>
    </source>
</evidence>
<gene>
    <name evidence="10" type="ORF">SPPG_00539</name>
</gene>
<evidence type="ECO:0000256" key="7">
    <source>
        <dbReference type="ARBA" id="ARBA00023136"/>
    </source>
</evidence>
<keyword evidence="2" id="KW-0813">Transport</keyword>
<evidence type="ECO:0000313" key="10">
    <source>
        <dbReference type="EMBL" id="KND04839.1"/>
    </source>
</evidence>
<keyword evidence="4 9" id="KW-0812">Transmembrane</keyword>
<dbReference type="Proteomes" id="UP000053201">
    <property type="component" value="Unassembled WGS sequence"/>
</dbReference>
<dbReference type="AlphaFoldDB" id="A0A0L0HVD1"/>
<organism evidence="10 11">
    <name type="scientific">Spizellomyces punctatus (strain DAOM BR117)</name>
    <dbReference type="NCBI Taxonomy" id="645134"/>
    <lineage>
        <taxon>Eukaryota</taxon>
        <taxon>Fungi</taxon>
        <taxon>Fungi incertae sedis</taxon>
        <taxon>Chytridiomycota</taxon>
        <taxon>Chytridiomycota incertae sedis</taxon>
        <taxon>Chytridiomycetes</taxon>
        <taxon>Spizellomycetales</taxon>
        <taxon>Spizellomycetaceae</taxon>
        <taxon>Spizellomyces</taxon>
    </lineage>
</organism>
<reference evidence="10 11" key="1">
    <citation type="submission" date="2009-08" db="EMBL/GenBank/DDBJ databases">
        <title>The Genome Sequence of Spizellomyces punctatus strain DAOM BR117.</title>
        <authorList>
            <consortium name="The Broad Institute Genome Sequencing Platform"/>
            <person name="Russ C."/>
            <person name="Cuomo C."/>
            <person name="Shea T."/>
            <person name="Young S.K."/>
            <person name="Zeng Q."/>
            <person name="Koehrsen M."/>
            <person name="Haas B."/>
            <person name="Borodovsky M."/>
            <person name="Guigo R."/>
            <person name="Alvarado L."/>
            <person name="Berlin A."/>
            <person name="Bochicchio J."/>
            <person name="Borenstein D."/>
            <person name="Chapman S."/>
            <person name="Chen Z."/>
            <person name="Engels R."/>
            <person name="Freedman E."/>
            <person name="Gellesch M."/>
            <person name="Goldberg J."/>
            <person name="Griggs A."/>
            <person name="Gujja S."/>
            <person name="Heiman D."/>
            <person name="Hepburn T."/>
            <person name="Howarth C."/>
            <person name="Jen D."/>
            <person name="Larson L."/>
            <person name="Lewis B."/>
            <person name="Mehta T."/>
            <person name="Park D."/>
            <person name="Pearson M."/>
            <person name="Roberts A."/>
            <person name="Saif S."/>
            <person name="Shenoy N."/>
            <person name="Sisk P."/>
            <person name="Stolte C."/>
            <person name="Sykes S."/>
            <person name="Thomson T."/>
            <person name="Walk T."/>
            <person name="White J."/>
            <person name="Yandava C."/>
            <person name="Burger G."/>
            <person name="Gray M.W."/>
            <person name="Holland P.W.H."/>
            <person name="King N."/>
            <person name="Lang F.B.F."/>
            <person name="Roger A.J."/>
            <person name="Ruiz-Trillo I."/>
            <person name="Lander E."/>
            <person name="Nusbaum C."/>
        </authorList>
    </citation>
    <scope>NUCLEOTIDE SEQUENCE [LARGE SCALE GENOMIC DNA]</scope>
    <source>
        <strain evidence="10 11">DAOM BR117</strain>
    </source>
</reference>
<dbReference type="PANTHER" id="PTHR33281:SF19">
    <property type="entry name" value="VOLTAGE-DEPENDENT ANION CHANNEL-FORMING PROTEIN YNEE"/>
    <property type="match status" value="1"/>
</dbReference>
<dbReference type="OrthoDB" id="1368at2759"/>
<dbReference type="VEuPathDB" id="FungiDB:SPPG_00539"/>
<dbReference type="eggNOG" id="ENOG502RZS9">
    <property type="taxonomic scope" value="Eukaryota"/>
</dbReference>
<protein>
    <submittedName>
        <fullName evidence="10">Uncharacterized protein</fullName>
    </submittedName>
</protein>
<keyword evidence="5 9" id="KW-1133">Transmembrane helix</keyword>
<comment type="subcellular location">
    <subcellularLocation>
        <location evidence="1">Cell membrane</location>
        <topology evidence="1">Multi-pass membrane protein</topology>
    </subcellularLocation>
</comment>
<feature type="transmembrane region" description="Helical" evidence="9">
    <location>
        <begin position="52"/>
        <end position="70"/>
    </location>
</feature>
<proteinExistence type="predicted"/>
<dbReference type="STRING" id="645134.A0A0L0HVD1"/>
<keyword evidence="6" id="KW-0406">Ion transport</keyword>
<dbReference type="InterPro" id="IPR044669">
    <property type="entry name" value="YneE/VCCN1/2-like"/>
</dbReference>
<dbReference type="GO" id="GO:0005254">
    <property type="term" value="F:chloride channel activity"/>
    <property type="evidence" value="ECO:0007669"/>
    <property type="project" value="InterPro"/>
</dbReference>
<dbReference type="GO" id="GO:0005886">
    <property type="term" value="C:plasma membrane"/>
    <property type="evidence" value="ECO:0007669"/>
    <property type="project" value="UniProtKB-SubCell"/>
</dbReference>
<dbReference type="RefSeq" id="XP_016612878.1">
    <property type="nucleotide sequence ID" value="XM_016748866.1"/>
</dbReference>
<dbReference type="OMA" id="FPYACMY"/>
<dbReference type="InParanoid" id="A0A0L0HVD1"/>
<evidence type="ECO:0000256" key="6">
    <source>
        <dbReference type="ARBA" id="ARBA00023065"/>
    </source>
</evidence>
<evidence type="ECO:0000256" key="1">
    <source>
        <dbReference type="ARBA" id="ARBA00004651"/>
    </source>
</evidence>
<evidence type="ECO:0000256" key="9">
    <source>
        <dbReference type="SAM" id="Phobius"/>
    </source>
</evidence>
<name>A0A0L0HVD1_SPIPD</name>
<evidence type="ECO:0000256" key="8">
    <source>
        <dbReference type="SAM" id="MobiDB-lite"/>
    </source>
</evidence>
<sequence>MERPPGLTKSDTAFPTEVRFAHYHPYFRNVAFSYAESLLGALRYKNTIVPKVAPVISVLSLWAAFVVVVHNMGLKLAMDDKLIAILGVSLAMLLAFRINRGFERYWQGAQLWTALSIQIRTLSRLLWNGVRTPSPEAYQEKLQIMKLLLAVAIATKYALRGENALEQQELIRLLPHGYGSQSYRSSLVDFGPEANAALNEERTSEQATGGSTGGATSGSRDGYEGKDIGLRTHPPLVLLRHRSSYSKGSAISSVAPSPPPYSRPYPVYRRPFGPQPETNVLVINAPLDIIHRISAYVRRQRQQSTVDLEDTPSISNAINAMIDAVSKFEQILYIPMPKSYDIHLKQILLVYFLALPFQLVRQLGWLLIPVTIITSLAFFGADAIAGEIEEPFGTDEVRDSIHHLLPSRLKPVADFCPFFAERSSYRLFLRQIARRYRVYHGNGFGCRRRRRDRGGGD</sequence>
<evidence type="ECO:0000256" key="4">
    <source>
        <dbReference type="ARBA" id="ARBA00022692"/>
    </source>
</evidence>
<accession>A0A0L0HVD1</accession>
<keyword evidence="7 9" id="KW-0472">Membrane</keyword>
<dbReference type="Pfam" id="PF25539">
    <property type="entry name" value="Bestrophin_2"/>
    <property type="match status" value="2"/>
</dbReference>
<evidence type="ECO:0000256" key="2">
    <source>
        <dbReference type="ARBA" id="ARBA00022448"/>
    </source>
</evidence>
<keyword evidence="3" id="KW-1003">Cell membrane</keyword>